<dbReference type="InterPro" id="IPR013780">
    <property type="entry name" value="Glyco_hydro_b"/>
</dbReference>
<keyword evidence="4" id="KW-1185">Reference proteome</keyword>
<feature type="region of interest" description="Disordered" evidence="1">
    <location>
        <begin position="1"/>
        <end position="22"/>
    </location>
</feature>
<feature type="domain" description="Beta-galactosidase C-terminal" evidence="2">
    <location>
        <begin position="42"/>
        <end position="93"/>
    </location>
</feature>
<evidence type="ECO:0000256" key="1">
    <source>
        <dbReference type="SAM" id="MobiDB-lite"/>
    </source>
</evidence>
<dbReference type="AlphaFoldDB" id="A0A841BV87"/>
<gene>
    <name evidence="3" type="ORF">F4553_004974</name>
</gene>
<dbReference type="Gene3D" id="2.60.40.1180">
    <property type="entry name" value="Golgi alpha-mannosidase II"/>
    <property type="match status" value="1"/>
</dbReference>
<name>A0A841BV87_9ACTN</name>
<dbReference type="EMBL" id="JACHMN010000002">
    <property type="protein sequence ID" value="MBB5871595.1"/>
    <property type="molecule type" value="Genomic_DNA"/>
</dbReference>
<sequence length="98" mass="10332">MAGPTAPLASGRCFGGDDNPEQWPEHVWAVPETGPRRSGVDRVVRRSADGIDHLFLLNHRDDPAVVDASSVDLLTGAAFTGTLAGGGVAVIRLTVEER</sequence>
<organism evidence="3 4">
    <name type="scientific">Allocatelliglobosispora scoriae</name>
    <dbReference type="NCBI Taxonomy" id="643052"/>
    <lineage>
        <taxon>Bacteria</taxon>
        <taxon>Bacillati</taxon>
        <taxon>Actinomycetota</taxon>
        <taxon>Actinomycetes</taxon>
        <taxon>Micromonosporales</taxon>
        <taxon>Micromonosporaceae</taxon>
        <taxon>Allocatelliglobosispora</taxon>
    </lineage>
</organism>
<protein>
    <recommendedName>
        <fullName evidence="2">Beta-galactosidase C-terminal domain-containing protein</fullName>
    </recommendedName>
</protein>
<dbReference type="RefSeq" id="WP_184839770.1">
    <property type="nucleotide sequence ID" value="NZ_JACHMN010000002.1"/>
</dbReference>
<reference evidence="3 4" key="1">
    <citation type="submission" date="2020-08" db="EMBL/GenBank/DDBJ databases">
        <title>Sequencing the genomes of 1000 actinobacteria strains.</title>
        <authorList>
            <person name="Klenk H.-P."/>
        </authorList>
    </citation>
    <scope>NUCLEOTIDE SEQUENCE [LARGE SCALE GENOMIC DNA]</scope>
    <source>
        <strain evidence="3 4">DSM 45362</strain>
    </source>
</reference>
<evidence type="ECO:0000313" key="3">
    <source>
        <dbReference type="EMBL" id="MBB5871595.1"/>
    </source>
</evidence>
<dbReference type="Pfam" id="PF08533">
    <property type="entry name" value="Glyco_hydro_42C"/>
    <property type="match status" value="1"/>
</dbReference>
<evidence type="ECO:0000313" key="4">
    <source>
        <dbReference type="Proteomes" id="UP000587527"/>
    </source>
</evidence>
<dbReference type="Proteomes" id="UP000587527">
    <property type="component" value="Unassembled WGS sequence"/>
</dbReference>
<accession>A0A841BV87</accession>
<evidence type="ECO:0000259" key="2">
    <source>
        <dbReference type="Pfam" id="PF08533"/>
    </source>
</evidence>
<dbReference type="InterPro" id="IPR013739">
    <property type="entry name" value="Beta_galactosidase_C"/>
</dbReference>
<dbReference type="GO" id="GO:0006012">
    <property type="term" value="P:galactose metabolic process"/>
    <property type="evidence" value="ECO:0007669"/>
    <property type="project" value="InterPro"/>
</dbReference>
<proteinExistence type="predicted"/>
<dbReference type="GO" id="GO:0004565">
    <property type="term" value="F:beta-galactosidase activity"/>
    <property type="evidence" value="ECO:0007669"/>
    <property type="project" value="InterPro"/>
</dbReference>
<comment type="caution">
    <text evidence="3">The sequence shown here is derived from an EMBL/GenBank/DDBJ whole genome shotgun (WGS) entry which is preliminary data.</text>
</comment>